<gene>
    <name evidence="4" type="primary">cobQ</name>
    <name evidence="7" type="ORF">HMPREF9470_04291</name>
</gene>
<protein>
    <recommendedName>
        <fullName evidence="4">Cobyric acid synthase</fullName>
    </recommendedName>
</protein>
<accession>A0A0J9BX96</accession>
<dbReference type="EMBL" id="ADLK01000029">
    <property type="protein sequence ID" value="KMW16791.1"/>
    <property type="molecule type" value="Genomic_DNA"/>
</dbReference>
<feature type="active site" evidence="4">
    <location>
        <position position="471"/>
    </location>
</feature>
<evidence type="ECO:0000256" key="4">
    <source>
        <dbReference type="HAMAP-Rule" id="MF_00028"/>
    </source>
</evidence>
<dbReference type="NCBIfam" id="TIGR00313">
    <property type="entry name" value="cobQ"/>
    <property type="match status" value="1"/>
</dbReference>
<comment type="similarity">
    <text evidence="4">Belongs to the CobB/CobQ family. CobQ subfamily.</text>
</comment>
<dbReference type="UniPathway" id="UPA00148"/>
<evidence type="ECO:0000256" key="2">
    <source>
        <dbReference type="ARBA" id="ARBA00022573"/>
    </source>
</evidence>
<dbReference type="InterPro" id="IPR033949">
    <property type="entry name" value="CobQ_GATase1"/>
</dbReference>
<dbReference type="Gene3D" id="3.40.50.300">
    <property type="entry name" value="P-loop containing nucleotide triphosphate hydrolases"/>
    <property type="match status" value="1"/>
</dbReference>
<feature type="active site" description="Nucleophile" evidence="4">
    <location>
        <position position="335"/>
    </location>
</feature>
<dbReference type="NCBIfam" id="NF001989">
    <property type="entry name" value="PRK00784.1"/>
    <property type="match status" value="1"/>
</dbReference>
<dbReference type="PROSITE" id="PS51274">
    <property type="entry name" value="GATASE_COBBQ"/>
    <property type="match status" value="1"/>
</dbReference>
<dbReference type="Pfam" id="PF07685">
    <property type="entry name" value="GATase_3"/>
    <property type="match status" value="1"/>
</dbReference>
<dbReference type="GO" id="GO:0009236">
    <property type="term" value="P:cobalamin biosynthetic process"/>
    <property type="evidence" value="ECO:0007669"/>
    <property type="project" value="UniProtKB-UniRule"/>
</dbReference>
<keyword evidence="3 4" id="KW-0315">Glutamine amidotransferase</keyword>
<organism evidence="7 8">
    <name type="scientific">[Clostridium] citroniae WAL-19142</name>
    <dbReference type="NCBI Taxonomy" id="742734"/>
    <lineage>
        <taxon>Bacteria</taxon>
        <taxon>Bacillati</taxon>
        <taxon>Bacillota</taxon>
        <taxon>Clostridia</taxon>
        <taxon>Lachnospirales</taxon>
        <taxon>Lachnospiraceae</taxon>
        <taxon>Enterocloster</taxon>
    </lineage>
</organism>
<evidence type="ECO:0000313" key="7">
    <source>
        <dbReference type="EMBL" id="KMW16791.1"/>
    </source>
</evidence>
<sequence>MARSIMIQGTMSNAGKSILAAGLCRIFMQDGYKTAPFKSQNMALNSYITSEGLEMGRAQVVQAEAAGVPPSVDMNPILLKPTTDVGSQVIVHGISRGNMKAKDYFAIKRSLVPDIMASYERLSKAYDIIVIEGAGSPAEINLKSDDIVNMGLAALVDAPVLLVGDIDRGGVFAQLYGTIALLEQEERDRVKGLVINKFRGDKSILDPGVHMLEELCHIPVAGVVPYMDVDIEDEDSLSTRLDSSRDLDSGESGMIDLAVIRFPRISNFTDFNVFSRIPGVSLRYVARVSELGTPDMVFLPGTKNTIQDLLWMRQNGLEAAVLKLADRQVPVWGICGGYQMMGERLKDSQGVESDGNREIAGMGLLPLGTEFYEEKVRTQVEGSFGELDGVLQPLSGACIEGYEIHMGRTAIDRENGAMDTARLVSWRREPEICRPMVYLMEKQTGEAGGGDRKKVKTDGWNRGNVYGAYVHGVFDAPGIGENIISCLAKKKGLSMETVTNGDYRSYRGQQYDKLADILRASLDMDAVYGIMGLPPRGRN</sequence>
<name>A0A0J9BX96_9FIRM</name>
<dbReference type="CDD" id="cd05389">
    <property type="entry name" value="CobQ_N"/>
    <property type="match status" value="1"/>
</dbReference>
<dbReference type="PANTHER" id="PTHR21343:SF1">
    <property type="entry name" value="COBYRIC ACID SYNTHASE"/>
    <property type="match status" value="1"/>
</dbReference>
<dbReference type="AlphaFoldDB" id="A0A0J9BX96"/>
<dbReference type="CDD" id="cd01750">
    <property type="entry name" value="GATase1_CobQ"/>
    <property type="match status" value="1"/>
</dbReference>
<dbReference type="GO" id="GO:0015420">
    <property type="term" value="F:ABC-type vitamin B12 transporter activity"/>
    <property type="evidence" value="ECO:0007669"/>
    <property type="project" value="UniProtKB-UniRule"/>
</dbReference>
<reference evidence="7 8" key="1">
    <citation type="submission" date="2011-04" db="EMBL/GenBank/DDBJ databases">
        <title>The Genome Sequence of Clostridium citroniae WAL-19142.</title>
        <authorList>
            <consortium name="The Broad Institute Genome Sequencing Platform"/>
            <person name="Earl A."/>
            <person name="Ward D."/>
            <person name="Feldgarden M."/>
            <person name="Gevers D."/>
            <person name="Warren Y.A."/>
            <person name="Tyrrell K.L."/>
            <person name="Citron D.M."/>
            <person name="Goldstein E.J."/>
            <person name="Daigneault M."/>
            <person name="Allen-Vercoe E."/>
            <person name="Young S.K."/>
            <person name="Zeng Q."/>
            <person name="Gargeya S."/>
            <person name="Fitzgerald M."/>
            <person name="Haas B."/>
            <person name="Abouelleil A."/>
            <person name="Alvarado L."/>
            <person name="Arachchi H.M."/>
            <person name="Berlin A."/>
            <person name="Brown A."/>
            <person name="Chapman S.B."/>
            <person name="Chen Z."/>
            <person name="Dunbar C."/>
            <person name="Freedman E."/>
            <person name="Gearin G."/>
            <person name="Gellesch M."/>
            <person name="Goldberg J."/>
            <person name="Griggs A."/>
            <person name="Gujja S."/>
            <person name="Heilman E.R."/>
            <person name="Heiman D."/>
            <person name="Howarth C."/>
            <person name="Larson L."/>
            <person name="Lui A."/>
            <person name="MacDonald P.J."/>
            <person name="Mehta T."/>
            <person name="Montmayeur A."/>
            <person name="Murphy C."/>
            <person name="Neiman D."/>
            <person name="Pearson M."/>
            <person name="Priest M."/>
            <person name="Roberts A."/>
            <person name="Saif S."/>
            <person name="Shea T."/>
            <person name="Shenoy N."/>
            <person name="Sisk P."/>
            <person name="Stolte C."/>
            <person name="Sykes S."/>
            <person name="White J."/>
            <person name="Yandava C."/>
            <person name="Wortman J."/>
            <person name="Nusbaum C."/>
            <person name="Birren B."/>
        </authorList>
    </citation>
    <scope>NUCLEOTIDE SEQUENCE [LARGE SCALE GENOMIC DNA]</scope>
    <source>
        <strain evidence="7 8">WAL-19142</strain>
    </source>
</reference>
<evidence type="ECO:0000259" key="5">
    <source>
        <dbReference type="Pfam" id="PF01656"/>
    </source>
</evidence>
<dbReference type="HAMAP" id="MF_00028">
    <property type="entry name" value="CobQ"/>
    <property type="match status" value="1"/>
</dbReference>
<dbReference type="InterPro" id="IPR011698">
    <property type="entry name" value="GATase_3"/>
</dbReference>
<dbReference type="InterPro" id="IPR029062">
    <property type="entry name" value="Class_I_gatase-like"/>
</dbReference>
<dbReference type="InterPro" id="IPR004459">
    <property type="entry name" value="CobQ_synth"/>
</dbReference>
<evidence type="ECO:0000259" key="6">
    <source>
        <dbReference type="Pfam" id="PF07685"/>
    </source>
</evidence>
<dbReference type="RefSeq" id="WP_048930670.1">
    <property type="nucleotide sequence ID" value="NZ_KQ235881.1"/>
</dbReference>
<dbReference type="SUPFAM" id="SSF52317">
    <property type="entry name" value="Class I glutamine amidotransferase-like"/>
    <property type="match status" value="1"/>
</dbReference>
<evidence type="ECO:0000256" key="1">
    <source>
        <dbReference type="ARBA" id="ARBA00004953"/>
    </source>
</evidence>
<dbReference type="Pfam" id="PF01656">
    <property type="entry name" value="CbiA"/>
    <property type="match status" value="1"/>
</dbReference>
<comment type="function">
    <text evidence="4">Catalyzes amidations at positions B, D, E, and G on adenosylcobyrinic A,C-diamide. NH(2) groups are provided by glutamine, and one molecule of ATP is hydrogenolyzed for each amidation.</text>
</comment>
<dbReference type="PANTHER" id="PTHR21343">
    <property type="entry name" value="DETHIOBIOTIN SYNTHETASE"/>
    <property type="match status" value="1"/>
</dbReference>
<evidence type="ECO:0000256" key="3">
    <source>
        <dbReference type="ARBA" id="ARBA00022962"/>
    </source>
</evidence>
<dbReference type="Proteomes" id="UP000037392">
    <property type="component" value="Unassembled WGS sequence"/>
</dbReference>
<dbReference type="InterPro" id="IPR027417">
    <property type="entry name" value="P-loop_NTPase"/>
</dbReference>
<comment type="pathway">
    <text evidence="1 4">Cofactor biosynthesis; adenosylcobalamin biosynthesis.</text>
</comment>
<feature type="domain" description="CobB/CobQ-like glutamine amidotransferase" evidence="6">
    <location>
        <begin position="257"/>
        <end position="476"/>
    </location>
</feature>
<evidence type="ECO:0000313" key="8">
    <source>
        <dbReference type="Proteomes" id="UP000037392"/>
    </source>
</evidence>
<dbReference type="PATRIC" id="fig|742734.4.peg.4597"/>
<keyword evidence="2 4" id="KW-0169">Cobalamin biosynthesis</keyword>
<dbReference type="GO" id="GO:0003824">
    <property type="term" value="F:catalytic activity"/>
    <property type="evidence" value="ECO:0007669"/>
    <property type="project" value="InterPro"/>
</dbReference>
<comment type="caution">
    <text evidence="7">The sequence shown here is derived from an EMBL/GenBank/DDBJ whole genome shotgun (WGS) entry which is preliminary data.</text>
</comment>
<dbReference type="InterPro" id="IPR047045">
    <property type="entry name" value="CobQ_N"/>
</dbReference>
<dbReference type="SUPFAM" id="SSF52540">
    <property type="entry name" value="P-loop containing nucleoside triphosphate hydrolases"/>
    <property type="match status" value="1"/>
</dbReference>
<feature type="domain" description="CobQ/CobB/MinD/ParA nucleotide binding" evidence="5">
    <location>
        <begin position="5"/>
        <end position="228"/>
    </location>
</feature>
<dbReference type="GeneID" id="93161343"/>
<dbReference type="InterPro" id="IPR002586">
    <property type="entry name" value="CobQ/CobB/MinD/ParA_Nub-bd_dom"/>
</dbReference>
<proteinExistence type="inferred from homology"/>
<dbReference type="Gene3D" id="3.40.50.880">
    <property type="match status" value="1"/>
</dbReference>
<dbReference type="OrthoDB" id="9808302at2"/>